<keyword evidence="2" id="KW-0418">Kinase</keyword>
<dbReference type="EMBL" id="FQVN01000004">
    <property type="protein sequence ID" value="SHF66702.1"/>
    <property type="molecule type" value="Genomic_DNA"/>
</dbReference>
<evidence type="ECO:0000313" key="2">
    <source>
        <dbReference type="EMBL" id="SHF66702.1"/>
    </source>
</evidence>
<protein>
    <submittedName>
        <fullName evidence="2">Homoserine kinase type II</fullName>
    </submittedName>
</protein>
<sequence>MVVDAVARVPGWMRAWELPAARVVEELTDLGDRARVWRVRSGDRDYVAKLTFDAPRFVEPGLRIAATLDRAGIVTGAPVPTRAGGLCRRVGWWRGGWTLAVLEHVAGHPLDWSAPEAPEVCGDLLGQVHHILTSTDEPVEPAGRLLDFYAEEATRVGGQHGDALAEAVAAVRAFDRRVGLTQGVLYGDPAPEVLRVAGGDALALIDWGTPSWGPVLHDVVSWQLFAQRHRPTDPTAGPRLLAAYRARMPVADAELAGLELVVVLHRAIQAAWEPTRAGDDAR</sequence>
<name>A0A1M5DIY5_STRHI</name>
<gene>
    <name evidence="2" type="ORF">SAMN05444320_104468</name>
</gene>
<dbReference type="InterPro" id="IPR011009">
    <property type="entry name" value="Kinase-like_dom_sf"/>
</dbReference>
<dbReference type="Proteomes" id="UP000184501">
    <property type="component" value="Unassembled WGS sequence"/>
</dbReference>
<dbReference type="InterPro" id="IPR002575">
    <property type="entry name" value="Aminoglycoside_PTrfase"/>
</dbReference>
<proteinExistence type="predicted"/>
<evidence type="ECO:0000259" key="1">
    <source>
        <dbReference type="Pfam" id="PF01636"/>
    </source>
</evidence>
<dbReference type="Pfam" id="PF01636">
    <property type="entry name" value="APH"/>
    <property type="match status" value="1"/>
</dbReference>
<keyword evidence="2" id="KW-0808">Transferase</keyword>
<organism evidence="2 3">
    <name type="scientific">Streptoalloteichus hindustanus</name>
    <dbReference type="NCBI Taxonomy" id="2017"/>
    <lineage>
        <taxon>Bacteria</taxon>
        <taxon>Bacillati</taxon>
        <taxon>Actinomycetota</taxon>
        <taxon>Actinomycetes</taxon>
        <taxon>Pseudonocardiales</taxon>
        <taxon>Pseudonocardiaceae</taxon>
        <taxon>Streptoalloteichus</taxon>
    </lineage>
</organism>
<dbReference type="STRING" id="2017.SAMN05444320_104468"/>
<feature type="domain" description="Aminoglycoside phosphotransferase" evidence="1">
    <location>
        <begin position="34"/>
        <end position="245"/>
    </location>
</feature>
<dbReference type="GO" id="GO:0016301">
    <property type="term" value="F:kinase activity"/>
    <property type="evidence" value="ECO:0007669"/>
    <property type="project" value="UniProtKB-KW"/>
</dbReference>
<accession>A0A1M5DIY5</accession>
<dbReference type="Gene3D" id="3.90.1200.10">
    <property type="match status" value="1"/>
</dbReference>
<dbReference type="AlphaFoldDB" id="A0A1M5DIY5"/>
<keyword evidence="3" id="KW-1185">Reference proteome</keyword>
<evidence type="ECO:0000313" key="3">
    <source>
        <dbReference type="Proteomes" id="UP000184501"/>
    </source>
</evidence>
<dbReference type="SUPFAM" id="SSF56112">
    <property type="entry name" value="Protein kinase-like (PK-like)"/>
    <property type="match status" value="1"/>
</dbReference>
<reference evidence="2 3" key="1">
    <citation type="submission" date="2016-11" db="EMBL/GenBank/DDBJ databases">
        <authorList>
            <person name="Jaros S."/>
            <person name="Januszkiewicz K."/>
            <person name="Wedrychowicz H."/>
        </authorList>
    </citation>
    <scope>NUCLEOTIDE SEQUENCE [LARGE SCALE GENOMIC DNA]</scope>
    <source>
        <strain evidence="2 3">DSM 44523</strain>
    </source>
</reference>